<dbReference type="GO" id="GO:0005737">
    <property type="term" value="C:cytoplasm"/>
    <property type="evidence" value="ECO:0007669"/>
    <property type="project" value="UniProtKB-SubCell"/>
</dbReference>
<dbReference type="SUPFAM" id="SSF51735">
    <property type="entry name" value="NAD(P)-binding Rossmann-fold domains"/>
    <property type="match status" value="1"/>
</dbReference>
<evidence type="ECO:0000256" key="1">
    <source>
        <dbReference type="ARBA" id="ARBA00004496"/>
    </source>
</evidence>
<dbReference type="EMBL" id="OU594950">
    <property type="protein sequence ID" value="CAG9294242.1"/>
    <property type="molecule type" value="Genomic_DNA"/>
</dbReference>
<dbReference type="PRINTS" id="PR00081">
    <property type="entry name" value="GDHRDH"/>
</dbReference>
<evidence type="ECO:0000313" key="5">
    <source>
        <dbReference type="EMBL" id="CAG9294242.1"/>
    </source>
</evidence>
<dbReference type="Gene3D" id="3.40.50.720">
    <property type="entry name" value="NAD(P)-binding Rossmann-like Domain"/>
    <property type="match status" value="1"/>
</dbReference>
<organism evidence="5">
    <name type="scientific">Phaeodactylum tricornutum</name>
    <name type="common">Diatom</name>
    <dbReference type="NCBI Taxonomy" id="2850"/>
    <lineage>
        <taxon>Eukaryota</taxon>
        <taxon>Sar</taxon>
        <taxon>Stramenopiles</taxon>
        <taxon>Ochrophyta</taxon>
        <taxon>Bacillariophyta</taxon>
        <taxon>Bacillariophyceae</taxon>
        <taxon>Bacillariophycidae</taxon>
        <taxon>Naviculales</taxon>
        <taxon>Phaeodactylaceae</taxon>
        <taxon>Phaeodactylum</taxon>
    </lineage>
</organism>
<name>A0A8J9TP96_PHATR</name>
<dbReference type="Pfam" id="PF00106">
    <property type="entry name" value="adh_short"/>
    <property type="match status" value="1"/>
</dbReference>
<dbReference type="InterPro" id="IPR036291">
    <property type="entry name" value="NAD(P)-bd_dom_sf"/>
</dbReference>
<sequence length="277" mass="30686">MPVTNLLLVITGASRGLGRAIANEFCGPSLTDYWPSLRYIRAVLIARSTSGLEETRTAIEANTRKSDLNIRVDLHSIDLSDLNALDHKLDAVFQQIQNDQIKYDRVVLVNNAGSLGALGPCLESPSLSDMRQTVDFNVTSALWTTVRFGRFIRDDERTDDATTTIVNISSLVAVQPFPTMAIYSAVKAARDSYQEAFAQELNGDTNVKFLNYAPGPLETDMANELRKDARLDDNLKPHFQKTLIDPNASAKTLARLVAENSFESGKHIDYFDLQSES</sequence>
<evidence type="ECO:0000256" key="2">
    <source>
        <dbReference type="ARBA" id="ARBA00022490"/>
    </source>
</evidence>
<keyword evidence="3" id="KW-0521">NADP</keyword>
<comment type="subcellular location">
    <subcellularLocation>
        <location evidence="1">Cytoplasm</location>
    </subcellularLocation>
</comment>
<dbReference type="GO" id="GO:0004757">
    <property type="term" value="F:sepiapterin reductase (NADP+) activity"/>
    <property type="evidence" value="ECO:0007669"/>
    <property type="project" value="TreeGrafter"/>
</dbReference>
<dbReference type="AlphaFoldDB" id="A0A8J9TP96"/>
<dbReference type="Proteomes" id="UP000836788">
    <property type="component" value="Chromosome 9"/>
</dbReference>
<evidence type="ECO:0000256" key="3">
    <source>
        <dbReference type="ARBA" id="ARBA00022857"/>
    </source>
</evidence>
<dbReference type="PANTHER" id="PTHR44085:SF2">
    <property type="entry name" value="SEPIAPTERIN REDUCTASE"/>
    <property type="match status" value="1"/>
</dbReference>
<dbReference type="GO" id="GO:0006729">
    <property type="term" value="P:tetrahydrobiopterin biosynthetic process"/>
    <property type="evidence" value="ECO:0007669"/>
    <property type="project" value="TreeGrafter"/>
</dbReference>
<proteinExistence type="predicted"/>
<gene>
    <name evidence="5" type="ORF">PTTT1_LOCUS54050</name>
</gene>
<dbReference type="InterPro" id="IPR051721">
    <property type="entry name" value="Biopterin_syn/organic_redct"/>
</dbReference>
<evidence type="ECO:0008006" key="6">
    <source>
        <dbReference type="Google" id="ProtNLM"/>
    </source>
</evidence>
<dbReference type="InterPro" id="IPR002347">
    <property type="entry name" value="SDR_fam"/>
</dbReference>
<evidence type="ECO:0000256" key="4">
    <source>
        <dbReference type="ARBA" id="ARBA00023002"/>
    </source>
</evidence>
<dbReference type="PANTHER" id="PTHR44085">
    <property type="entry name" value="SEPIAPTERIN REDUCTASE"/>
    <property type="match status" value="1"/>
</dbReference>
<reference evidence="5" key="1">
    <citation type="submission" date="2022-02" db="EMBL/GenBank/DDBJ databases">
        <authorList>
            <person name="Giguere J D."/>
        </authorList>
    </citation>
    <scope>NUCLEOTIDE SEQUENCE</scope>
    <source>
        <strain evidence="5">CCAP 1055/1</strain>
    </source>
</reference>
<keyword evidence="2" id="KW-0963">Cytoplasm</keyword>
<protein>
    <recommendedName>
        <fullName evidence="6">Sepiapterin reductase</fullName>
    </recommendedName>
</protein>
<keyword evidence="4" id="KW-0560">Oxidoreductase</keyword>
<accession>A0A8J9TP96</accession>